<feature type="domain" description="Ig-like" evidence="22">
    <location>
        <begin position="254"/>
        <end position="344"/>
    </location>
</feature>
<dbReference type="GO" id="GO:0051286">
    <property type="term" value="C:cell tip"/>
    <property type="evidence" value="ECO:0007669"/>
    <property type="project" value="Ensembl"/>
</dbReference>
<evidence type="ECO:0000256" key="5">
    <source>
        <dbReference type="ARBA" id="ARBA00022614"/>
    </source>
</evidence>
<dbReference type="PROSITE" id="PS51450">
    <property type="entry name" value="LRR"/>
    <property type="match status" value="2"/>
</dbReference>
<comment type="subcellular location">
    <subcellularLocation>
        <location evidence="2">Cell projection</location>
        <location evidence="2">Dendrite</location>
    </subcellularLocation>
    <subcellularLocation>
        <location evidence="1">Endoplasmic reticulum membrane</location>
        <topology evidence="1">Single-pass type I membrane protein</topology>
    </subcellularLocation>
    <subcellularLocation>
        <location evidence="3">Perikaryon</location>
    </subcellularLocation>
</comment>
<dbReference type="Gene3D" id="3.80.10.10">
    <property type="entry name" value="Ribonuclease Inhibitor"/>
    <property type="match status" value="1"/>
</dbReference>
<dbReference type="GO" id="GO:0030425">
    <property type="term" value="C:dendrite"/>
    <property type="evidence" value="ECO:0007669"/>
    <property type="project" value="UniProtKB-SubCell"/>
</dbReference>
<evidence type="ECO:0000256" key="20">
    <source>
        <dbReference type="SAM" id="Phobius"/>
    </source>
</evidence>
<keyword evidence="11 20" id="KW-0472">Membrane</keyword>
<reference evidence="24" key="2">
    <citation type="submission" date="2025-09" db="UniProtKB">
        <authorList>
            <consortium name="Ensembl"/>
        </authorList>
    </citation>
    <scope>IDENTIFICATION</scope>
</reference>
<dbReference type="GO" id="GO:0099536">
    <property type="term" value="P:synaptic signaling"/>
    <property type="evidence" value="ECO:0007669"/>
    <property type="project" value="Ensembl"/>
</dbReference>
<organism evidence="24 25">
    <name type="scientific">Aotus nancymaae</name>
    <name type="common">Ma's night monkey</name>
    <dbReference type="NCBI Taxonomy" id="37293"/>
    <lineage>
        <taxon>Eukaryota</taxon>
        <taxon>Metazoa</taxon>
        <taxon>Chordata</taxon>
        <taxon>Craniata</taxon>
        <taxon>Vertebrata</taxon>
        <taxon>Euteleostomi</taxon>
        <taxon>Mammalia</taxon>
        <taxon>Eutheria</taxon>
        <taxon>Euarchontoglires</taxon>
        <taxon>Primates</taxon>
        <taxon>Haplorrhini</taxon>
        <taxon>Platyrrhini</taxon>
        <taxon>Aotidae</taxon>
        <taxon>Aotus</taxon>
    </lineage>
</organism>
<dbReference type="SUPFAM" id="SSF52058">
    <property type="entry name" value="L domain-like"/>
    <property type="match status" value="1"/>
</dbReference>
<dbReference type="GO" id="GO:0007601">
    <property type="term" value="P:visual perception"/>
    <property type="evidence" value="ECO:0007669"/>
    <property type="project" value="UniProtKB-KW"/>
</dbReference>
<keyword evidence="15" id="KW-0844">Vision</keyword>
<keyword evidence="14" id="KW-0966">Cell projection</keyword>
<dbReference type="InterPro" id="IPR050467">
    <property type="entry name" value="LRFN"/>
</dbReference>
<evidence type="ECO:0000256" key="11">
    <source>
        <dbReference type="ARBA" id="ARBA00023136"/>
    </source>
</evidence>
<dbReference type="CDD" id="cd00063">
    <property type="entry name" value="FN3"/>
    <property type="match status" value="1"/>
</dbReference>
<dbReference type="GO" id="GO:0060386">
    <property type="term" value="P:synapse assembly involved in innervation"/>
    <property type="evidence" value="ECO:0007669"/>
    <property type="project" value="Ensembl"/>
</dbReference>
<keyword evidence="7 21" id="KW-0732">Signal</keyword>
<dbReference type="GO" id="GO:0010467">
    <property type="term" value="P:gene expression"/>
    <property type="evidence" value="ECO:0007669"/>
    <property type="project" value="Ensembl"/>
</dbReference>
<evidence type="ECO:0000256" key="8">
    <source>
        <dbReference type="ARBA" id="ARBA00022737"/>
    </source>
</evidence>
<dbReference type="SMART" id="SM00369">
    <property type="entry name" value="LRR_TYP"/>
    <property type="match status" value="4"/>
</dbReference>
<evidence type="ECO:0000256" key="4">
    <source>
        <dbReference type="ARBA" id="ARBA00022606"/>
    </source>
</evidence>
<dbReference type="PROSITE" id="PS50835">
    <property type="entry name" value="IG_LIKE"/>
    <property type="match status" value="1"/>
</dbReference>
<keyword evidence="6 20" id="KW-0812">Transmembrane</keyword>
<dbReference type="GO" id="GO:0043204">
    <property type="term" value="C:perikaryon"/>
    <property type="evidence" value="ECO:0007669"/>
    <property type="project" value="UniProtKB-SubCell"/>
</dbReference>
<feature type="chain" id="PRO_5014472255" description="Leucine-rich repeat, immunoglobulin-like domain and transmembrane domain-containing protein 3" evidence="21">
    <location>
        <begin position="20"/>
        <end position="679"/>
    </location>
</feature>
<dbReference type="Pfam" id="PF13927">
    <property type="entry name" value="Ig_3"/>
    <property type="match status" value="1"/>
</dbReference>
<dbReference type="SMART" id="SM00408">
    <property type="entry name" value="IGc2"/>
    <property type="match status" value="1"/>
</dbReference>
<evidence type="ECO:0000256" key="2">
    <source>
        <dbReference type="ARBA" id="ARBA00004279"/>
    </source>
</evidence>
<dbReference type="SMART" id="SM00409">
    <property type="entry name" value="IG"/>
    <property type="match status" value="1"/>
</dbReference>
<evidence type="ECO:0000256" key="9">
    <source>
        <dbReference type="ARBA" id="ARBA00022824"/>
    </source>
</evidence>
<keyword evidence="10 20" id="KW-1133">Transmembrane helix</keyword>
<evidence type="ECO:0000256" key="14">
    <source>
        <dbReference type="ARBA" id="ARBA00023273"/>
    </source>
</evidence>
<evidence type="ECO:0000256" key="10">
    <source>
        <dbReference type="ARBA" id="ARBA00022989"/>
    </source>
</evidence>
<keyword evidence="12" id="KW-1015">Disulfide bond</keyword>
<protein>
    <recommendedName>
        <fullName evidence="18">Leucine-rich repeat, immunoglobulin-like domain and transmembrane domain-containing protein 3</fullName>
    </recommendedName>
</protein>
<dbReference type="GeneTree" id="ENSGT00940000156627"/>
<dbReference type="PANTHER" id="PTHR45842:SF8">
    <property type="entry name" value="LEUCINE-RICH REPEAT, IMMUNOGLOBULIN-LIKE DOMAIN AND TRANSMEMBRANE DOMAIN-CONTAINING PROTEIN 3"/>
    <property type="match status" value="1"/>
</dbReference>
<sequence length="679" mass="74884">MHLFACLCIFLSILEGVGCSCPSQCTCDYHGRNDGLGSRLVLCNDMDMNELPTNLPVDTVKLRIEKTVIRRISAEAFYYLVELQYLWVTYNSVASIDPSSFYNLKQLHELRLDGNSLAAFPWASLLDMPLLRTLDLHNNRITSVPNDALRYLKNLAYLDLSSNRLTTLPPDFLESWSHLATTPSGGLNLSPSRVILGLQDNPWFCDCHISKMIELSKVVDPAIVLLDPLMICSEPERLTGILFQRAELERCLKPSVMTSATKIMSALGSNVLLRCDATGFPTPQLTWTRSDSSPVNYTVIQESPEEGVRWSIMSLTGISAKDAGDYKCKAKNLAGMSEAVVTVTVLGIITTTISPDTSERTGDHPEWEVQPGSGRSMSVSSASPYPWSSSYPPTSSLSASTLSPPSTSSFSLSQSFSSTASSTTTLSTSISASTTMANKRSLQLYPDGKRNLKVAKSGSKLPPASTSKKEELALSDQTMLIETNTTIENLRVVSETKESVTLTWNVINTTHNSAVTVLYSKYGGKDLLLLNADSSKNQVTIDGLEPGGQYMACVCPKGVPPQKDQCITFATERVEGDDSQWSLLLVVTSTACVLVLPLICFLLYKVCKLQCKSEPFWEDDLAKETYIQFETLFPRSQSVGELWTRRHRDDSEKLLLCSRSSVESKVTFKSEDSRPEYYC</sequence>
<dbReference type="InterPro" id="IPR003591">
    <property type="entry name" value="Leu-rich_rpt_typical-subtyp"/>
</dbReference>
<keyword evidence="25" id="KW-1185">Reference proteome</keyword>
<evidence type="ECO:0000256" key="21">
    <source>
        <dbReference type="SAM" id="SignalP"/>
    </source>
</evidence>
<keyword evidence="4" id="KW-0716">Sensory transduction</keyword>
<dbReference type="InterPro" id="IPR003598">
    <property type="entry name" value="Ig_sub2"/>
</dbReference>
<dbReference type="InterPro" id="IPR003961">
    <property type="entry name" value="FN3_dom"/>
</dbReference>
<evidence type="ECO:0000259" key="22">
    <source>
        <dbReference type="PROSITE" id="PS50835"/>
    </source>
</evidence>
<keyword evidence="8" id="KW-0677">Repeat</keyword>
<evidence type="ECO:0000259" key="23">
    <source>
        <dbReference type="PROSITE" id="PS50853"/>
    </source>
</evidence>
<evidence type="ECO:0000256" key="16">
    <source>
        <dbReference type="ARBA" id="ARBA00023319"/>
    </source>
</evidence>
<dbReference type="InterPro" id="IPR003599">
    <property type="entry name" value="Ig_sub"/>
</dbReference>
<proteinExistence type="predicted"/>
<dbReference type="GO" id="GO:0040036">
    <property type="term" value="P:regulation of fibroblast growth factor receptor signaling pathway"/>
    <property type="evidence" value="ECO:0007669"/>
    <property type="project" value="Ensembl"/>
</dbReference>
<evidence type="ECO:0000313" key="24">
    <source>
        <dbReference type="Ensembl" id="ENSANAP00000004690.1"/>
    </source>
</evidence>
<evidence type="ECO:0000256" key="17">
    <source>
        <dbReference type="ARBA" id="ARBA00056292"/>
    </source>
</evidence>
<dbReference type="InterPro" id="IPR013783">
    <property type="entry name" value="Ig-like_fold"/>
</dbReference>
<keyword evidence="16" id="KW-0393">Immunoglobulin domain</keyword>
<dbReference type="InterPro" id="IPR007110">
    <property type="entry name" value="Ig-like_dom"/>
</dbReference>
<dbReference type="GO" id="GO:0005789">
    <property type="term" value="C:endoplasmic reticulum membrane"/>
    <property type="evidence" value="ECO:0007669"/>
    <property type="project" value="UniProtKB-SubCell"/>
</dbReference>
<dbReference type="InterPro" id="IPR036179">
    <property type="entry name" value="Ig-like_dom_sf"/>
</dbReference>
<keyword evidence="13" id="KW-0325">Glycoprotein</keyword>
<dbReference type="GO" id="GO:0008104">
    <property type="term" value="P:intracellular protein localization"/>
    <property type="evidence" value="ECO:0007669"/>
    <property type="project" value="Ensembl"/>
</dbReference>
<evidence type="ECO:0000256" key="7">
    <source>
        <dbReference type="ARBA" id="ARBA00022729"/>
    </source>
</evidence>
<evidence type="ECO:0000256" key="6">
    <source>
        <dbReference type="ARBA" id="ARBA00022692"/>
    </source>
</evidence>
<dbReference type="STRING" id="37293.ENSANAP00000004690"/>
<feature type="signal peptide" evidence="21">
    <location>
        <begin position="1"/>
        <end position="19"/>
    </location>
</feature>
<evidence type="ECO:0000256" key="3">
    <source>
        <dbReference type="ARBA" id="ARBA00004484"/>
    </source>
</evidence>
<evidence type="ECO:0000256" key="1">
    <source>
        <dbReference type="ARBA" id="ARBA00004115"/>
    </source>
</evidence>
<evidence type="ECO:0000256" key="15">
    <source>
        <dbReference type="ARBA" id="ARBA00023305"/>
    </source>
</evidence>
<dbReference type="GO" id="GO:0045202">
    <property type="term" value="C:synapse"/>
    <property type="evidence" value="ECO:0007669"/>
    <property type="project" value="GOC"/>
</dbReference>
<dbReference type="FunFam" id="3.80.10.10:FF:000058">
    <property type="entry name" value="immunoglobulin superfamily containing leucine-rich repeat protein 2"/>
    <property type="match status" value="1"/>
</dbReference>
<dbReference type="Proteomes" id="UP000233020">
    <property type="component" value="Unplaced"/>
</dbReference>
<dbReference type="OMA" id="DMNEVPM"/>
<dbReference type="OrthoDB" id="9229163at2759"/>
<evidence type="ECO:0000313" key="25">
    <source>
        <dbReference type="Proteomes" id="UP000233020"/>
    </source>
</evidence>
<keyword evidence="5" id="KW-0433">Leucine-rich repeat</keyword>
<dbReference type="GO" id="GO:0009416">
    <property type="term" value="P:response to light stimulus"/>
    <property type="evidence" value="ECO:0007669"/>
    <property type="project" value="Ensembl"/>
</dbReference>
<feature type="domain" description="Fibronectin type-III" evidence="23">
    <location>
        <begin position="486"/>
        <end position="574"/>
    </location>
</feature>
<dbReference type="InterPro" id="IPR032675">
    <property type="entry name" value="LRR_dom_sf"/>
</dbReference>
<keyword evidence="9" id="KW-0256">Endoplasmic reticulum</keyword>
<comment type="function">
    <text evidence="17">Plays a role in the synapse formation and synaptic transmission between cone photoreceptor cells and retinal bipolar cells. Required for normal transmission of a light-evoked stimulus from the cone photoreceptor cells to the ON-bipolar cells and ON-ganglion cells in the inner retina. Required in retinal ON-bipolar cells for normal localization of the cation channel TRPM1 at dendrite tips. Seems to play a specific role in synaptic contacts made by ON-bipolar cells with cone photoreceptor pedicles. May also have a role in cone synapse formation. Might facilitate FGFR1 exit from the endoplasmic reticulum to the Golgi. Could be a regulator of the FGFRs.</text>
</comment>
<name>A0A2K5C7Q1_AOTNA</name>
<dbReference type="InterPro" id="IPR001611">
    <property type="entry name" value="Leu-rich_rpt"/>
</dbReference>
<dbReference type="PANTHER" id="PTHR45842">
    <property type="entry name" value="SYNAPTIC ADHESION-LIKE MOLECULE SALM"/>
    <property type="match status" value="1"/>
</dbReference>
<evidence type="ECO:0000256" key="18">
    <source>
        <dbReference type="ARBA" id="ARBA00068066"/>
    </source>
</evidence>
<evidence type="ECO:0000256" key="12">
    <source>
        <dbReference type="ARBA" id="ARBA00023157"/>
    </source>
</evidence>
<dbReference type="GeneID" id="105706296"/>
<dbReference type="SUPFAM" id="SSF49265">
    <property type="entry name" value="Fibronectin type III"/>
    <property type="match status" value="1"/>
</dbReference>
<feature type="compositionally biased region" description="Basic and acidic residues" evidence="19">
    <location>
        <begin position="357"/>
        <end position="367"/>
    </location>
</feature>
<dbReference type="AlphaFoldDB" id="A0A2K5C7Q1"/>
<evidence type="ECO:0000256" key="13">
    <source>
        <dbReference type="ARBA" id="ARBA00023180"/>
    </source>
</evidence>
<feature type="transmembrane region" description="Helical" evidence="20">
    <location>
        <begin position="581"/>
        <end position="604"/>
    </location>
</feature>
<dbReference type="CTD" id="345193"/>
<evidence type="ECO:0000256" key="19">
    <source>
        <dbReference type="SAM" id="MobiDB-lite"/>
    </source>
</evidence>
<accession>A0A2K5C7Q1</accession>
<gene>
    <name evidence="24" type="primary">LRIT3</name>
</gene>
<dbReference type="PROSITE" id="PS50853">
    <property type="entry name" value="FN3"/>
    <property type="match status" value="1"/>
</dbReference>
<dbReference type="Ensembl" id="ENSANAT00000022447.1">
    <property type="protein sequence ID" value="ENSANAP00000004690.1"/>
    <property type="gene ID" value="ENSANAG00000020446.1"/>
</dbReference>
<dbReference type="Pfam" id="PF13855">
    <property type="entry name" value="LRR_8"/>
    <property type="match status" value="2"/>
</dbReference>
<dbReference type="KEGG" id="anan:105706296"/>
<dbReference type="InterPro" id="IPR036116">
    <property type="entry name" value="FN3_sf"/>
</dbReference>
<feature type="region of interest" description="Disordered" evidence="19">
    <location>
        <begin position="354"/>
        <end position="385"/>
    </location>
</feature>
<dbReference type="SUPFAM" id="SSF48726">
    <property type="entry name" value="Immunoglobulin"/>
    <property type="match status" value="1"/>
</dbReference>
<feature type="compositionally biased region" description="Low complexity" evidence="19">
    <location>
        <begin position="373"/>
        <end position="385"/>
    </location>
</feature>
<dbReference type="Gene3D" id="2.60.40.10">
    <property type="entry name" value="Immunoglobulins"/>
    <property type="match status" value="2"/>
</dbReference>
<dbReference type="FunFam" id="2.60.40.10:FF:000971">
    <property type="entry name" value="leucine-rich repeat, immunoglobulin-like domain and transmembrane domain-containing protein 3"/>
    <property type="match status" value="1"/>
</dbReference>
<dbReference type="FunFam" id="2.60.40.10:FF:001368">
    <property type="entry name" value="Leucine rich repeat, Ig-like and transmembrane domains 3"/>
    <property type="match status" value="1"/>
</dbReference>
<reference evidence="24" key="1">
    <citation type="submission" date="2025-08" db="UniProtKB">
        <authorList>
            <consortium name="Ensembl"/>
        </authorList>
    </citation>
    <scope>IDENTIFICATION</scope>
</reference>
<dbReference type="PRINTS" id="PR00019">
    <property type="entry name" value="LEURICHRPT"/>
</dbReference>